<keyword evidence="4" id="KW-1185">Reference proteome</keyword>
<reference evidence="3" key="1">
    <citation type="submission" date="2021-02" db="EMBL/GenBank/DDBJ databases">
        <title>Comparative genomics reveals that relaxation of natural selection precedes convergent phenotypic evolution of cavefish.</title>
        <authorList>
            <person name="Peng Z."/>
        </authorList>
    </citation>
    <scope>NUCLEOTIDE SEQUENCE</scope>
    <source>
        <tissue evidence="3">Muscle</tissue>
    </source>
</reference>
<proteinExistence type="predicted"/>
<gene>
    <name evidence="3" type="ORF">IRJ41_005522</name>
</gene>
<accession>A0A9W7WQC2</accession>
<comment type="caution">
    <text evidence="3">The sequence shown here is derived from an EMBL/GenBank/DDBJ whole genome shotgun (WGS) entry which is preliminary data.</text>
</comment>
<protein>
    <recommendedName>
        <fullName evidence="5">Ig-like domain-containing protein</fullName>
    </recommendedName>
</protein>
<feature type="chain" id="PRO_5040779582" description="Ig-like domain-containing protein" evidence="2">
    <location>
        <begin position="30"/>
        <end position="190"/>
    </location>
</feature>
<dbReference type="Proteomes" id="UP001059041">
    <property type="component" value="Linkage Group LG8"/>
</dbReference>
<evidence type="ECO:0000256" key="1">
    <source>
        <dbReference type="SAM" id="Phobius"/>
    </source>
</evidence>
<evidence type="ECO:0000256" key="2">
    <source>
        <dbReference type="SAM" id="SignalP"/>
    </source>
</evidence>
<feature type="signal peptide" evidence="2">
    <location>
        <begin position="1"/>
        <end position="29"/>
    </location>
</feature>
<evidence type="ECO:0000313" key="4">
    <source>
        <dbReference type="Proteomes" id="UP001059041"/>
    </source>
</evidence>
<organism evidence="3 4">
    <name type="scientific">Triplophysa rosa</name>
    <name type="common">Cave loach</name>
    <dbReference type="NCBI Taxonomy" id="992332"/>
    <lineage>
        <taxon>Eukaryota</taxon>
        <taxon>Metazoa</taxon>
        <taxon>Chordata</taxon>
        <taxon>Craniata</taxon>
        <taxon>Vertebrata</taxon>
        <taxon>Euteleostomi</taxon>
        <taxon>Actinopterygii</taxon>
        <taxon>Neopterygii</taxon>
        <taxon>Teleostei</taxon>
        <taxon>Ostariophysi</taxon>
        <taxon>Cypriniformes</taxon>
        <taxon>Nemacheilidae</taxon>
        <taxon>Triplophysa</taxon>
    </lineage>
</organism>
<keyword evidence="1" id="KW-0472">Membrane</keyword>
<feature type="transmembrane region" description="Helical" evidence="1">
    <location>
        <begin position="146"/>
        <end position="168"/>
    </location>
</feature>
<keyword evidence="1" id="KW-1133">Transmembrane helix</keyword>
<keyword evidence="2" id="KW-0732">Signal</keyword>
<evidence type="ECO:0000313" key="3">
    <source>
        <dbReference type="EMBL" id="KAI7806409.1"/>
    </source>
</evidence>
<evidence type="ECO:0008006" key="5">
    <source>
        <dbReference type="Google" id="ProtNLM"/>
    </source>
</evidence>
<name>A0A9W7WQC2_TRIRA</name>
<keyword evidence="1" id="KW-0812">Transmembrane</keyword>
<dbReference type="AlphaFoldDB" id="A0A9W7WQC2"/>
<sequence>MKVSNTGQLVTHLLRLLVVLLQFVSHTKGVVTYMVSPQNLTSETGKSVSFQCGVSGMSTNERIRFSIIGPKVNATLTCPGQKTTYLPSQSMRAHCETRSSGEVAIWDIAGTSEDDNGTLFLCQVRDLEDRIGFLYVFENAGFYGKLIGYVIGGFLSSLITICVAYILLKRSERIQQCFRSVGGLHDGQTA</sequence>
<dbReference type="EMBL" id="JAFHDT010000008">
    <property type="protein sequence ID" value="KAI7806409.1"/>
    <property type="molecule type" value="Genomic_DNA"/>
</dbReference>